<evidence type="ECO:0000313" key="1">
    <source>
        <dbReference type="EMBL" id="OGM11160.1"/>
    </source>
</evidence>
<dbReference type="AlphaFoldDB" id="A0A1F7X7Z7"/>
<gene>
    <name evidence="1" type="ORF">A2Z22_01090</name>
</gene>
<evidence type="ECO:0000313" key="2">
    <source>
        <dbReference type="Proteomes" id="UP000177053"/>
    </source>
</evidence>
<dbReference type="EMBL" id="MGFS01000025">
    <property type="protein sequence ID" value="OGM11160.1"/>
    <property type="molecule type" value="Genomic_DNA"/>
</dbReference>
<organism evidence="1 2">
    <name type="scientific">Candidatus Woesebacteria bacterium RBG_16_34_12</name>
    <dbReference type="NCBI Taxonomy" id="1802480"/>
    <lineage>
        <taxon>Bacteria</taxon>
        <taxon>Candidatus Woeseibacteriota</taxon>
    </lineage>
</organism>
<comment type="caution">
    <text evidence="1">The sequence shown here is derived from an EMBL/GenBank/DDBJ whole genome shotgun (WGS) entry which is preliminary data.</text>
</comment>
<sequence>MAIEWLKGKLGIKSSHEVNLVFGPITVGVDKTTQIPPFYDNRENLRTAESRGVKPLSLKQIMNQVDPEDYKCMVLSDSPIAHQLRKGNLLRIKEEKDDGSVILQFCSIFGMYDYEQIPSFPCPLDEPMFTGVAIHRYESEGNSLILDEVVKAHQPTGKNRHPQNIIHSETILWSDSKGILQKQSNHPLFKPR</sequence>
<protein>
    <submittedName>
        <fullName evidence="1">Uncharacterized protein</fullName>
    </submittedName>
</protein>
<name>A0A1F7X7Z7_9BACT</name>
<reference evidence="1 2" key="1">
    <citation type="journal article" date="2016" name="Nat. Commun.">
        <title>Thousands of microbial genomes shed light on interconnected biogeochemical processes in an aquifer system.</title>
        <authorList>
            <person name="Anantharaman K."/>
            <person name="Brown C.T."/>
            <person name="Hug L.A."/>
            <person name="Sharon I."/>
            <person name="Castelle C.J."/>
            <person name="Probst A.J."/>
            <person name="Thomas B.C."/>
            <person name="Singh A."/>
            <person name="Wilkins M.J."/>
            <person name="Karaoz U."/>
            <person name="Brodie E.L."/>
            <person name="Williams K.H."/>
            <person name="Hubbard S.S."/>
            <person name="Banfield J.F."/>
        </authorList>
    </citation>
    <scope>NUCLEOTIDE SEQUENCE [LARGE SCALE GENOMIC DNA]</scope>
</reference>
<proteinExistence type="predicted"/>
<accession>A0A1F7X7Z7</accession>
<dbReference type="Proteomes" id="UP000177053">
    <property type="component" value="Unassembled WGS sequence"/>
</dbReference>